<name>A0ABS6FCW8_9FIRM</name>
<reference evidence="1 2" key="1">
    <citation type="submission" date="2021-06" db="EMBL/GenBank/DDBJ databases">
        <authorList>
            <person name="Sun Q."/>
            <person name="Li D."/>
        </authorList>
    </citation>
    <scope>NUCLEOTIDE SEQUENCE [LARGE SCALE GENOMIC DNA]</scope>
    <source>
        <strain evidence="1 2">MSJ-2</strain>
    </source>
</reference>
<gene>
    <name evidence="1" type="ORF">KQI82_10885</name>
</gene>
<protein>
    <submittedName>
        <fullName evidence="1">Uncharacterized protein</fullName>
    </submittedName>
</protein>
<dbReference type="EMBL" id="JAHLQN010000001">
    <property type="protein sequence ID" value="MBU5627412.1"/>
    <property type="molecule type" value="Genomic_DNA"/>
</dbReference>
<proteinExistence type="predicted"/>
<accession>A0ABS6FCW8</accession>
<comment type="caution">
    <text evidence="1">The sequence shown here is derived from an EMBL/GenBank/DDBJ whole genome shotgun (WGS) entry which is preliminary data.</text>
</comment>
<dbReference type="RefSeq" id="WP_216632779.1">
    <property type="nucleotide sequence ID" value="NZ_JAHLQN010000001.1"/>
</dbReference>
<organism evidence="1 2">
    <name type="scientific">Dysosmobacter acutus</name>
    <dbReference type="NCBI Taxonomy" id="2841504"/>
    <lineage>
        <taxon>Bacteria</taxon>
        <taxon>Bacillati</taxon>
        <taxon>Bacillota</taxon>
        <taxon>Clostridia</taxon>
        <taxon>Eubacteriales</taxon>
        <taxon>Oscillospiraceae</taxon>
        <taxon>Dysosmobacter</taxon>
    </lineage>
</organism>
<keyword evidence="2" id="KW-1185">Reference proteome</keyword>
<dbReference type="Proteomes" id="UP000787672">
    <property type="component" value="Unassembled WGS sequence"/>
</dbReference>
<evidence type="ECO:0000313" key="2">
    <source>
        <dbReference type="Proteomes" id="UP000787672"/>
    </source>
</evidence>
<sequence length="54" mass="6244">MKNHRPKDLPALRLDPEERLCPAFDSVSIALYPVADRGEMGFRVLDNFCEEHIM</sequence>
<evidence type="ECO:0000313" key="1">
    <source>
        <dbReference type="EMBL" id="MBU5627412.1"/>
    </source>
</evidence>